<protein>
    <submittedName>
        <fullName evidence="1">Uncharacterized protein</fullName>
    </submittedName>
</protein>
<dbReference type="AlphaFoldDB" id="A0A6M3J833"/>
<dbReference type="EMBL" id="MT142518">
    <property type="protein sequence ID" value="QJA83782.1"/>
    <property type="molecule type" value="Genomic_DNA"/>
</dbReference>
<dbReference type="EMBL" id="MT141537">
    <property type="protein sequence ID" value="QJA65385.1"/>
    <property type="molecule type" value="Genomic_DNA"/>
</dbReference>
<name>A0A6M3J833_9ZZZZ</name>
<sequence length="210" mass="21387">MYGKTRSGVALPPVLGNDGVLLTSDSGGKYYDLVSRGNVFSLVLTAWTTTTAAGNLIAAAAAAVSQFALWNPTGSGKNMALLKFATWPISGTWGIPSLFHSYMSTNPTIANSALTPVTCNNVGRSADTVAGYHASAAGTALTGCSALKVIRSANLYITAGTLSALAGVGYVDVCDGDIVIPPGFGWAPTWAAAGTTTLGGYSVTWAEIDI</sequence>
<gene>
    <name evidence="2" type="ORF">MM415A00252_0003</name>
    <name evidence="1" type="ORF">MM415B00400_0040</name>
</gene>
<reference evidence="1" key="1">
    <citation type="submission" date="2020-03" db="EMBL/GenBank/DDBJ databases">
        <title>The deep terrestrial virosphere.</title>
        <authorList>
            <person name="Holmfeldt K."/>
            <person name="Nilsson E."/>
            <person name="Simone D."/>
            <person name="Lopez-Fernandez M."/>
            <person name="Wu X."/>
            <person name="de Brujin I."/>
            <person name="Lundin D."/>
            <person name="Andersson A."/>
            <person name="Bertilsson S."/>
            <person name="Dopson M."/>
        </authorList>
    </citation>
    <scope>NUCLEOTIDE SEQUENCE</scope>
    <source>
        <strain evidence="2">MM415A00252</strain>
        <strain evidence="1">MM415B00400</strain>
    </source>
</reference>
<evidence type="ECO:0000313" key="1">
    <source>
        <dbReference type="EMBL" id="QJA65385.1"/>
    </source>
</evidence>
<evidence type="ECO:0000313" key="2">
    <source>
        <dbReference type="EMBL" id="QJA83782.1"/>
    </source>
</evidence>
<accession>A0A6M3J833</accession>
<proteinExistence type="predicted"/>
<organism evidence="1">
    <name type="scientific">viral metagenome</name>
    <dbReference type="NCBI Taxonomy" id="1070528"/>
    <lineage>
        <taxon>unclassified sequences</taxon>
        <taxon>metagenomes</taxon>
        <taxon>organismal metagenomes</taxon>
    </lineage>
</organism>